<dbReference type="OrthoDB" id="10503053at2759"/>
<reference evidence="2 3" key="1">
    <citation type="submission" date="2018-11" db="EMBL/GenBank/DDBJ databases">
        <authorList>
            <consortium name="Pathogen Informatics"/>
        </authorList>
    </citation>
    <scope>NUCLEOTIDE SEQUENCE [LARGE SCALE GENOMIC DNA]</scope>
</reference>
<accession>A0A183FVK7</accession>
<feature type="region of interest" description="Disordered" evidence="1">
    <location>
        <begin position="55"/>
        <end position="87"/>
    </location>
</feature>
<dbReference type="AlphaFoldDB" id="A0A183FVK7"/>
<evidence type="ECO:0000313" key="4">
    <source>
        <dbReference type="WBParaSite" id="HPBE_0001236501-mRNA-1"/>
    </source>
</evidence>
<dbReference type="WBParaSite" id="HPBE_0001236501-mRNA-1">
    <property type="protein sequence ID" value="HPBE_0001236501-mRNA-1"/>
    <property type="gene ID" value="HPBE_0001236501"/>
</dbReference>
<protein>
    <submittedName>
        <fullName evidence="4">Protein of unassigned function</fullName>
    </submittedName>
</protein>
<feature type="compositionally biased region" description="Polar residues" evidence="1">
    <location>
        <begin position="55"/>
        <end position="69"/>
    </location>
</feature>
<evidence type="ECO:0000313" key="3">
    <source>
        <dbReference type="Proteomes" id="UP000050761"/>
    </source>
</evidence>
<dbReference type="Proteomes" id="UP000050761">
    <property type="component" value="Unassembled WGS sequence"/>
</dbReference>
<evidence type="ECO:0000256" key="1">
    <source>
        <dbReference type="SAM" id="MobiDB-lite"/>
    </source>
</evidence>
<sequence length="87" mass="9499">MSVSPRGATGNCLLLRAEPNTDIRMQATGPSDRPAYEHFVTSWLMTFKSFRDNATTSAGADAHSQSPASVESMRESLMRGQHRGQLS</sequence>
<reference evidence="4" key="2">
    <citation type="submission" date="2019-09" db="UniProtKB">
        <authorList>
            <consortium name="WormBaseParasite"/>
        </authorList>
    </citation>
    <scope>IDENTIFICATION</scope>
</reference>
<evidence type="ECO:0000313" key="2">
    <source>
        <dbReference type="EMBL" id="VDO91860.1"/>
    </source>
</evidence>
<name>A0A183FVK7_HELPZ</name>
<accession>A0A3P7YV14</accession>
<keyword evidence="3" id="KW-1185">Reference proteome</keyword>
<dbReference type="EMBL" id="UZAH01027471">
    <property type="protein sequence ID" value="VDO91860.1"/>
    <property type="molecule type" value="Genomic_DNA"/>
</dbReference>
<gene>
    <name evidence="2" type="ORF">HPBE_LOCUS12366</name>
</gene>
<organism evidence="3 4">
    <name type="scientific">Heligmosomoides polygyrus</name>
    <name type="common">Parasitic roundworm</name>
    <dbReference type="NCBI Taxonomy" id="6339"/>
    <lineage>
        <taxon>Eukaryota</taxon>
        <taxon>Metazoa</taxon>
        <taxon>Ecdysozoa</taxon>
        <taxon>Nematoda</taxon>
        <taxon>Chromadorea</taxon>
        <taxon>Rhabditida</taxon>
        <taxon>Rhabditina</taxon>
        <taxon>Rhabditomorpha</taxon>
        <taxon>Strongyloidea</taxon>
        <taxon>Heligmosomidae</taxon>
        <taxon>Heligmosomoides</taxon>
    </lineage>
</organism>
<proteinExistence type="predicted"/>